<dbReference type="Proteomes" id="UP000502136">
    <property type="component" value="Chromosome"/>
</dbReference>
<organism evidence="2 3">
    <name type="scientific">Paenibacillus albicereus</name>
    <dbReference type="NCBI Taxonomy" id="2726185"/>
    <lineage>
        <taxon>Bacteria</taxon>
        <taxon>Bacillati</taxon>
        <taxon>Bacillota</taxon>
        <taxon>Bacilli</taxon>
        <taxon>Bacillales</taxon>
        <taxon>Paenibacillaceae</taxon>
        <taxon>Paenibacillus</taxon>
    </lineage>
</organism>
<feature type="transmembrane region" description="Helical" evidence="1">
    <location>
        <begin position="42"/>
        <end position="60"/>
    </location>
</feature>
<evidence type="ECO:0000313" key="3">
    <source>
        <dbReference type="Proteomes" id="UP000502136"/>
    </source>
</evidence>
<keyword evidence="1" id="KW-0812">Transmembrane</keyword>
<keyword evidence="1" id="KW-0472">Membrane</keyword>
<dbReference type="RefSeq" id="WP_168906559.1">
    <property type="nucleotide sequence ID" value="NZ_CP051428.1"/>
</dbReference>
<dbReference type="KEGG" id="palr:HGI30_04570"/>
<keyword evidence="1" id="KW-1133">Transmembrane helix</keyword>
<dbReference type="AlphaFoldDB" id="A0A6H2GTZ5"/>
<gene>
    <name evidence="2" type="ORF">HGI30_04570</name>
</gene>
<accession>A0A6H2GTZ5</accession>
<evidence type="ECO:0000313" key="2">
    <source>
        <dbReference type="EMBL" id="QJC50904.1"/>
    </source>
</evidence>
<feature type="transmembrane region" description="Helical" evidence="1">
    <location>
        <begin position="7"/>
        <end position="22"/>
    </location>
</feature>
<dbReference type="EMBL" id="CP051428">
    <property type="protein sequence ID" value="QJC50904.1"/>
    <property type="molecule type" value="Genomic_DNA"/>
</dbReference>
<evidence type="ECO:0000256" key="1">
    <source>
        <dbReference type="SAM" id="Phobius"/>
    </source>
</evidence>
<protein>
    <submittedName>
        <fullName evidence="2">Uncharacterized protein</fullName>
    </submittedName>
</protein>
<reference evidence="2 3" key="1">
    <citation type="submission" date="2020-04" db="EMBL/GenBank/DDBJ databases">
        <title>Novel Paenibacillus strain UniB2 isolated from commercial digestive syrup.</title>
        <authorList>
            <person name="Thorat V."/>
            <person name="Kirdat K."/>
            <person name="Tiwarekar B."/>
            <person name="Yadav A."/>
        </authorList>
    </citation>
    <scope>NUCLEOTIDE SEQUENCE [LARGE SCALE GENOMIC DNA]</scope>
    <source>
        <strain evidence="2 3">UniB2</strain>
    </source>
</reference>
<keyword evidence="3" id="KW-1185">Reference proteome</keyword>
<proteinExistence type="predicted"/>
<sequence length="89" mass="10397">MKQTNLIFSYLFIILGICILTISKNAEQLFIQKSFHDVDLSLNYWVGAITILAGSVSLVFNSKFYEGYLKEVELRDREFEEKNKVERKV</sequence>
<name>A0A6H2GTZ5_9BACL</name>